<protein>
    <recommendedName>
        <fullName evidence="4">Major facilitator superfamily (MFS) profile domain-containing protein</fullName>
    </recommendedName>
</protein>
<dbReference type="InterPro" id="IPR050327">
    <property type="entry name" value="Proton-linked_MCT"/>
</dbReference>
<sequence length="202" mass="21893">MWRVNIAGGLTRGRGMCESQKSQSLLSMPAGADMTQAIQELNGEDISSINGSTTCRSNSPILQGLRRDRRRQRKKLLWQQPWYHGESTSHCVGCGLEFMPGRVAEAKYFTNHRHLALAIASSGGGIGSFAFPPFIQMLNECAIFRMSYAACGGSLIPAIIIDISGVHTFGVTYGIVLLGLAFGQLTGAPVAIPWYVLFLNAL</sequence>
<reference evidence="2" key="1">
    <citation type="submission" date="2018-11" db="EMBL/GenBank/DDBJ databases">
        <authorList>
            <person name="Alioto T."/>
            <person name="Alioto T."/>
        </authorList>
    </citation>
    <scope>NUCLEOTIDE SEQUENCE</scope>
</reference>
<proteinExistence type="predicted"/>
<dbReference type="AlphaFoldDB" id="A0A8B6GD73"/>
<feature type="transmembrane region" description="Helical" evidence="1">
    <location>
        <begin position="173"/>
        <end position="196"/>
    </location>
</feature>
<dbReference type="Proteomes" id="UP000596742">
    <property type="component" value="Unassembled WGS sequence"/>
</dbReference>
<dbReference type="EMBL" id="UYJE01008240">
    <property type="protein sequence ID" value="VDI62309.1"/>
    <property type="molecule type" value="Genomic_DNA"/>
</dbReference>
<evidence type="ECO:0000313" key="3">
    <source>
        <dbReference type="Proteomes" id="UP000596742"/>
    </source>
</evidence>
<dbReference type="GO" id="GO:0008028">
    <property type="term" value="F:monocarboxylic acid transmembrane transporter activity"/>
    <property type="evidence" value="ECO:0007669"/>
    <property type="project" value="TreeGrafter"/>
</dbReference>
<comment type="caution">
    <text evidence="2">The sequence shown here is derived from an EMBL/GenBank/DDBJ whole genome shotgun (WGS) entry which is preliminary data.</text>
</comment>
<dbReference type="OrthoDB" id="10060767at2759"/>
<accession>A0A8B6GD73</accession>
<dbReference type="PANTHER" id="PTHR11360:SF284">
    <property type="entry name" value="EG:103B4.3 PROTEIN-RELATED"/>
    <property type="match status" value="1"/>
</dbReference>
<keyword evidence="1" id="KW-0812">Transmembrane</keyword>
<feature type="transmembrane region" description="Helical" evidence="1">
    <location>
        <begin position="115"/>
        <end position="136"/>
    </location>
</feature>
<gene>
    <name evidence="2" type="ORF">MGAL_10B081684</name>
</gene>
<evidence type="ECO:0000256" key="1">
    <source>
        <dbReference type="SAM" id="Phobius"/>
    </source>
</evidence>
<evidence type="ECO:0000313" key="2">
    <source>
        <dbReference type="EMBL" id="VDI62309.1"/>
    </source>
</evidence>
<keyword evidence="1" id="KW-0472">Membrane</keyword>
<name>A0A8B6GD73_MYTGA</name>
<organism evidence="2 3">
    <name type="scientific">Mytilus galloprovincialis</name>
    <name type="common">Mediterranean mussel</name>
    <dbReference type="NCBI Taxonomy" id="29158"/>
    <lineage>
        <taxon>Eukaryota</taxon>
        <taxon>Metazoa</taxon>
        <taxon>Spiralia</taxon>
        <taxon>Lophotrochozoa</taxon>
        <taxon>Mollusca</taxon>
        <taxon>Bivalvia</taxon>
        <taxon>Autobranchia</taxon>
        <taxon>Pteriomorphia</taxon>
        <taxon>Mytilida</taxon>
        <taxon>Mytiloidea</taxon>
        <taxon>Mytilidae</taxon>
        <taxon>Mytilinae</taxon>
        <taxon>Mytilus</taxon>
    </lineage>
</organism>
<dbReference type="PANTHER" id="PTHR11360">
    <property type="entry name" value="MONOCARBOXYLATE TRANSPORTER"/>
    <property type="match status" value="1"/>
</dbReference>
<evidence type="ECO:0008006" key="4">
    <source>
        <dbReference type="Google" id="ProtNLM"/>
    </source>
</evidence>
<keyword evidence="3" id="KW-1185">Reference proteome</keyword>
<keyword evidence="1" id="KW-1133">Transmembrane helix</keyword>
<feature type="transmembrane region" description="Helical" evidence="1">
    <location>
        <begin position="142"/>
        <end position="161"/>
    </location>
</feature>